<evidence type="ECO:0000313" key="4">
    <source>
        <dbReference type="Proteomes" id="UP000289152"/>
    </source>
</evidence>
<feature type="region of interest" description="Disordered" evidence="2">
    <location>
        <begin position="93"/>
        <end position="331"/>
    </location>
</feature>
<feature type="compositionally biased region" description="Polar residues" evidence="2">
    <location>
        <begin position="13"/>
        <end position="48"/>
    </location>
</feature>
<keyword evidence="1" id="KW-0175">Coiled coil</keyword>
<feature type="coiled-coil region" evidence="1">
    <location>
        <begin position="571"/>
        <end position="651"/>
    </location>
</feature>
<feature type="compositionally biased region" description="Low complexity" evidence="2">
    <location>
        <begin position="205"/>
        <end position="225"/>
    </location>
</feature>
<reference evidence="3 4" key="1">
    <citation type="submission" date="2016-06" db="EMBL/GenBank/DDBJ databases">
        <title>Evolution of pathogenesis and genome organization in the Tremellales.</title>
        <authorList>
            <person name="Cuomo C."/>
            <person name="Litvintseva A."/>
            <person name="Heitman J."/>
            <person name="Chen Y."/>
            <person name="Sun S."/>
            <person name="Springer D."/>
            <person name="Dromer F."/>
            <person name="Young S."/>
            <person name="Zeng Q."/>
            <person name="Chapman S."/>
            <person name="Gujja S."/>
            <person name="Saif S."/>
            <person name="Birren B."/>
        </authorList>
    </citation>
    <scope>NUCLEOTIDE SEQUENCE [LARGE SCALE GENOMIC DNA]</scope>
    <source>
        <strain evidence="3 4">ATCC 28783</strain>
    </source>
</reference>
<name>A0A4Q1BUV7_TREME</name>
<organism evidence="3 4">
    <name type="scientific">Tremella mesenterica</name>
    <name type="common">Jelly fungus</name>
    <dbReference type="NCBI Taxonomy" id="5217"/>
    <lineage>
        <taxon>Eukaryota</taxon>
        <taxon>Fungi</taxon>
        <taxon>Dikarya</taxon>
        <taxon>Basidiomycota</taxon>
        <taxon>Agaricomycotina</taxon>
        <taxon>Tremellomycetes</taxon>
        <taxon>Tremellales</taxon>
        <taxon>Tremellaceae</taxon>
        <taxon>Tremella</taxon>
    </lineage>
</organism>
<dbReference type="AlphaFoldDB" id="A0A4Q1BUV7"/>
<sequence length="678" mass="75481">MTTFVPSPRRTRSQVASLKSANPSNTMNTIIPTPATSSSIPRLKSSASLRIPKPTPTTSTTTSILPTEKITPSASITNGKLLRKSSVRSIRAAPRPVSSVGDVNPPSRLGRTMSRIRRDVDPSPQTITTSLKTSDRTPGFKEEKSINRDERVKDPGKTEEKRVARGQATNEEKEEIDKSLQRIPSSLKISSKPSQTSLRSPSKQALSTARTVSSSSLLTSTSTLRNIHVPAPSPSPTPSIGTPSRITPCPPRRTFVRPKLPTKGKGSPFKPLKPNIVDDKSQSTSLAESPVSPVSRVKVGRKISSESKRNSSSAEGTNGISRTITGTPIFPRSDNMTNTCIRIVNRDIPLSLRPGHIDTPLVSRTPTPNTIIDHCIQPGLSTTLRDTDMFDTPGRLSDLFSPCKTSPAPPLPFPSTTSSFQPVLPSILLETDYNGDASQSIDSLLSIPQPQSLSTSGTALESKTNVSGSSDIPKHYFAAVENIGQDLPLIDKMDHVEQSLHLRNQVKALLEERAVLKSDLQSLQVTLRDKIQTSSLLSEELHRERASWEGLLSGERETWEGRLTRERETFRQTLENERRSWEEKLEREKNTWEQTLDEEMKVWKGNLDKEKEKLEMVRLEKEKWEEGNGMREEMEKENKMLKMRLVKFQIDSVVKSIYEEIQDNCRYREVLDVVRSLM</sequence>
<feature type="compositionally biased region" description="Polar residues" evidence="2">
    <location>
        <begin position="123"/>
        <end position="132"/>
    </location>
</feature>
<feature type="compositionally biased region" description="Low complexity" evidence="2">
    <location>
        <begin position="183"/>
        <end position="194"/>
    </location>
</feature>
<gene>
    <name evidence="3" type="ORF">M231_00640</name>
</gene>
<protein>
    <submittedName>
        <fullName evidence="3">Uncharacterized protein</fullName>
    </submittedName>
</protein>
<feature type="compositionally biased region" description="Low complexity" evidence="2">
    <location>
        <begin position="238"/>
        <end position="247"/>
    </location>
</feature>
<feature type="compositionally biased region" description="Polar residues" evidence="2">
    <location>
        <begin position="314"/>
        <end position="326"/>
    </location>
</feature>
<dbReference type="InParanoid" id="A0A4Q1BUV7"/>
<dbReference type="EMBL" id="SDIL01000004">
    <property type="protein sequence ID" value="RXK41919.1"/>
    <property type="molecule type" value="Genomic_DNA"/>
</dbReference>
<keyword evidence="4" id="KW-1185">Reference proteome</keyword>
<evidence type="ECO:0000313" key="3">
    <source>
        <dbReference type="EMBL" id="RXK41919.1"/>
    </source>
</evidence>
<dbReference type="Proteomes" id="UP000289152">
    <property type="component" value="Unassembled WGS sequence"/>
</dbReference>
<proteinExistence type="predicted"/>
<comment type="caution">
    <text evidence="3">The sequence shown here is derived from an EMBL/GenBank/DDBJ whole genome shotgun (WGS) entry which is preliminary data.</text>
</comment>
<feature type="compositionally biased region" description="Polar residues" evidence="2">
    <location>
        <begin position="195"/>
        <end position="204"/>
    </location>
</feature>
<evidence type="ECO:0000256" key="2">
    <source>
        <dbReference type="SAM" id="MobiDB-lite"/>
    </source>
</evidence>
<feature type="compositionally biased region" description="Basic and acidic residues" evidence="2">
    <location>
        <begin position="133"/>
        <end position="163"/>
    </location>
</feature>
<feature type="region of interest" description="Disordered" evidence="2">
    <location>
        <begin position="1"/>
        <end position="63"/>
    </location>
</feature>
<evidence type="ECO:0000256" key="1">
    <source>
        <dbReference type="SAM" id="Coils"/>
    </source>
</evidence>
<accession>A0A4Q1BUV7</accession>
<dbReference type="VEuPathDB" id="FungiDB:TREMEDRAFT_56799"/>